<reference evidence="4" key="2">
    <citation type="submission" date="2014-05" db="EMBL/GenBank/DDBJ databases">
        <title>Draft genome sequence of Virgibacillus massiliensis Vm-5.</title>
        <authorList>
            <person name="Khelaifia S."/>
            <person name="Croce O."/>
            <person name="Lagier J.C."/>
            <person name="Raoult D."/>
        </authorList>
    </citation>
    <scope>NUCLEOTIDE SEQUENCE [LARGE SCALE GENOMIC DNA]</scope>
    <source>
        <strain evidence="4">Vm-5</strain>
    </source>
</reference>
<dbReference type="NCBIfam" id="NF006162">
    <property type="entry name" value="PRK08306.1"/>
    <property type="match status" value="1"/>
</dbReference>
<gene>
    <name evidence="3" type="primary">dpaA_2</name>
    <name evidence="3" type="ORF">BN990_02667</name>
</gene>
<protein>
    <submittedName>
        <fullName evidence="3">Dipicolinate synthase subunit A</fullName>
    </submittedName>
</protein>
<reference evidence="3 4" key="1">
    <citation type="submission" date="2014-03" db="EMBL/GenBank/DDBJ databases">
        <authorList>
            <person name="Urmite Genomes U."/>
        </authorList>
    </citation>
    <scope>NUCLEOTIDE SEQUENCE [LARGE SCALE GENOMIC DNA]</scope>
    <source>
        <strain evidence="3 4">Vm-5</strain>
    </source>
</reference>
<dbReference type="Pfam" id="PF16924">
    <property type="entry name" value="DpaA_N"/>
    <property type="match status" value="1"/>
</dbReference>
<evidence type="ECO:0000259" key="1">
    <source>
        <dbReference type="Pfam" id="PF02826"/>
    </source>
</evidence>
<dbReference type="GO" id="GO:0051287">
    <property type="term" value="F:NAD binding"/>
    <property type="evidence" value="ECO:0007669"/>
    <property type="project" value="InterPro"/>
</dbReference>
<dbReference type="Gene3D" id="3.40.50.720">
    <property type="entry name" value="NAD(P)-binding Rossmann-like Domain"/>
    <property type="match status" value="2"/>
</dbReference>
<dbReference type="AlphaFoldDB" id="A0A024QDR7"/>
<evidence type="ECO:0000313" key="3">
    <source>
        <dbReference type="EMBL" id="CDQ40345.1"/>
    </source>
</evidence>
<evidence type="ECO:0000313" key="4">
    <source>
        <dbReference type="Proteomes" id="UP000028875"/>
    </source>
</evidence>
<feature type="domain" description="D-isomer specific 2-hydroxyacid dehydrogenase NAD-binding" evidence="1">
    <location>
        <begin position="149"/>
        <end position="243"/>
    </location>
</feature>
<accession>A0A024QDR7</accession>
<dbReference type="STRING" id="1462526.BN990_02667"/>
<feature type="domain" description="Dipicolinate synthase subunit A N-terminal" evidence="2">
    <location>
        <begin position="6"/>
        <end position="123"/>
    </location>
</feature>
<name>A0A024QDR7_9BACI</name>
<dbReference type="InterPro" id="IPR014215">
    <property type="entry name" value="Dipicolinic_acid_synth_A"/>
</dbReference>
<dbReference type="Pfam" id="PF02826">
    <property type="entry name" value="2-Hacid_dh_C"/>
    <property type="match status" value="1"/>
</dbReference>
<dbReference type="OrthoDB" id="8840764at2"/>
<dbReference type="eggNOG" id="COG0169">
    <property type="taxonomic scope" value="Bacteria"/>
</dbReference>
<sequence>MNTNKHVMLLGGDERYLHVIDSLAKAGIRISLIGYEQLSFNEPNIQHVGLDNADFSSLRAIILPVAGTDLKGKIEVTYSDKQVYLTEQLVSCTPKQCVIYSGTANQYLQQIADVTDRKLVKLFARDDIAIYNSIPTAEGTLKLAIEQSDETIHGANVCVLGFGRVGITVARVFSAVGANVSVAARSSAAVARITEMGFHAIPLNQLEKAIGQMTICINTIPSQVVDQSIISAMSPSVLLIDLASKPGGTDFDFALKRGISTFHALGLPGKTAPKSAGKIIATVLLDLLQST</sequence>
<dbReference type="SUPFAM" id="SSF51735">
    <property type="entry name" value="NAD(P)-binding Rossmann-fold domains"/>
    <property type="match status" value="1"/>
</dbReference>
<dbReference type="InterPro" id="IPR036291">
    <property type="entry name" value="NAD(P)-bd_dom_sf"/>
</dbReference>
<dbReference type="NCBIfam" id="TIGR02853">
    <property type="entry name" value="spore_dpaA"/>
    <property type="match status" value="1"/>
</dbReference>
<keyword evidence="4" id="KW-1185">Reference proteome</keyword>
<dbReference type="InterPro" id="IPR006140">
    <property type="entry name" value="D-isomer_DH_NAD-bd"/>
</dbReference>
<organism evidence="3 4">
    <name type="scientific">Virgibacillus massiliensis</name>
    <dbReference type="NCBI Taxonomy" id="1462526"/>
    <lineage>
        <taxon>Bacteria</taxon>
        <taxon>Bacillati</taxon>
        <taxon>Bacillota</taxon>
        <taxon>Bacilli</taxon>
        <taxon>Bacillales</taxon>
        <taxon>Bacillaceae</taxon>
        <taxon>Virgibacillus</taxon>
    </lineage>
</organism>
<dbReference type="InterPro" id="IPR031629">
    <property type="entry name" value="DpaA_N"/>
</dbReference>
<proteinExistence type="predicted"/>
<comment type="caution">
    <text evidence="3">The sequence shown here is derived from an EMBL/GenBank/DDBJ whole genome shotgun (WGS) entry which is preliminary data.</text>
</comment>
<evidence type="ECO:0000259" key="2">
    <source>
        <dbReference type="Pfam" id="PF16924"/>
    </source>
</evidence>
<dbReference type="RefSeq" id="WP_021291808.1">
    <property type="nucleotide sequence ID" value="NZ_BNER01000004.1"/>
</dbReference>
<dbReference type="Proteomes" id="UP000028875">
    <property type="component" value="Unassembled WGS sequence"/>
</dbReference>
<dbReference type="EMBL" id="CCDP010000001">
    <property type="protein sequence ID" value="CDQ40345.1"/>
    <property type="molecule type" value="Genomic_DNA"/>
</dbReference>